<dbReference type="SUPFAM" id="SSF56281">
    <property type="entry name" value="Metallo-hydrolase/oxidoreductase"/>
    <property type="match status" value="1"/>
</dbReference>
<dbReference type="GO" id="GO:0046872">
    <property type="term" value="F:metal ion binding"/>
    <property type="evidence" value="ECO:0007669"/>
    <property type="project" value="UniProtKB-KW"/>
</dbReference>
<dbReference type="InterPro" id="IPR001279">
    <property type="entry name" value="Metallo-B-lactamas"/>
</dbReference>
<dbReference type="InterPro" id="IPR001763">
    <property type="entry name" value="Rhodanese-like_dom"/>
</dbReference>
<sequence>MDVVVIDTPQLGDRSYLVHDGVVALVIDPQRDTDRVEQAAADAGVRITHVAETHLHNDYLTGGLVLARSQHAVYLVNAADEVQFERQPVADGEAILVGSLRVKAVATPGHTHTHLSYIVTAGEEQAVFSGGSLLYGSVGRTDLVSADDTVALTHDQYASARRLVEEAACEAALYPTHGFGSFCSSGPSTGASASTVAEQIEANHALTDPDEEHFVQELIANLTAYPSYYAHMSPANTQGPGPAELILPESLDPGELSRRLDDDEWVVDLRNRVAFASTHLEGTVSFEYGDGSNFTTYLGWIMPWDNKLTLVGAREDVENAIRDLSRIGIDSPGTAIGTDPASLASRAVVTSYPRVDWQGMLAGRPGEETILDVRRTDEYDAAHLPGAVNIPLHELLTRIGEVPAGRLWVHCGSGYRAGIAASLLQRGGKEPVHIDALFADAASAGVDLIKG</sequence>
<comment type="caution">
    <text evidence="3">The sequence shown here is derived from an EMBL/GenBank/DDBJ whole genome shotgun (WGS) entry which is preliminary data.</text>
</comment>
<protein>
    <submittedName>
        <fullName evidence="3">Beta-lactamase</fullName>
    </submittedName>
</protein>
<dbReference type="PROSITE" id="PS50206">
    <property type="entry name" value="RHODANESE_3"/>
    <property type="match status" value="1"/>
</dbReference>
<name>W9GRZ8_9MICO</name>
<dbReference type="PATRIC" id="fig|584657.3.peg.1393"/>
<evidence type="ECO:0000259" key="2">
    <source>
        <dbReference type="PROSITE" id="PS50206"/>
    </source>
</evidence>
<evidence type="ECO:0000256" key="1">
    <source>
        <dbReference type="ARBA" id="ARBA00022723"/>
    </source>
</evidence>
<dbReference type="Gene3D" id="3.60.15.10">
    <property type="entry name" value="Ribonuclease Z/Hydroxyacylglutathione hydrolase-like"/>
    <property type="match status" value="1"/>
</dbReference>
<accession>W9GRZ8</accession>
<evidence type="ECO:0000313" key="3">
    <source>
        <dbReference type="EMBL" id="EWT06654.1"/>
    </source>
</evidence>
<evidence type="ECO:0000313" key="4">
    <source>
        <dbReference type="Proteomes" id="UP000019494"/>
    </source>
</evidence>
<dbReference type="SMART" id="SM00450">
    <property type="entry name" value="RHOD"/>
    <property type="match status" value="1"/>
</dbReference>
<dbReference type="InterPro" id="IPR001307">
    <property type="entry name" value="Thiosulphate_STrfase_CS"/>
</dbReference>
<dbReference type="SUPFAM" id="SSF52821">
    <property type="entry name" value="Rhodanese/Cell cycle control phosphatase"/>
    <property type="match status" value="2"/>
</dbReference>
<dbReference type="InterPro" id="IPR044528">
    <property type="entry name" value="POD-like_MBL-fold"/>
</dbReference>
<reference evidence="4" key="1">
    <citation type="submission" date="2013-08" db="EMBL/GenBank/DDBJ databases">
        <title>Intrasporangium oryzae NRRL B-24470.</title>
        <authorList>
            <person name="Liu H."/>
            <person name="Wang G."/>
        </authorList>
    </citation>
    <scope>NUCLEOTIDE SEQUENCE [LARGE SCALE GENOMIC DNA]</scope>
    <source>
        <strain evidence="4">Q5-1</strain>
    </source>
</reference>
<dbReference type="InterPro" id="IPR051682">
    <property type="entry name" value="Mito_Persulfide_Diox"/>
</dbReference>
<dbReference type="GO" id="GO:0006749">
    <property type="term" value="P:glutathione metabolic process"/>
    <property type="evidence" value="ECO:0007669"/>
    <property type="project" value="InterPro"/>
</dbReference>
<dbReference type="EMBL" id="AWQS01000038">
    <property type="protein sequence ID" value="EWT06654.1"/>
    <property type="molecule type" value="Genomic_DNA"/>
</dbReference>
<dbReference type="GO" id="GO:0070813">
    <property type="term" value="P:hydrogen sulfide metabolic process"/>
    <property type="evidence" value="ECO:0007669"/>
    <property type="project" value="TreeGrafter"/>
</dbReference>
<dbReference type="Proteomes" id="UP000019494">
    <property type="component" value="Unassembled WGS sequence"/>
</dbReference>
<dbReference type="SMART" id="SM00849">
    <property type="entry name" value="Lactamase_B"/>
    <property type="match status" value="1"/>
</dbReference>
<dbReference type="CDD" id="cd00158">
    <property type="entry name" value="RHOD"/>
    <property type="match status" value="1"/>
</dbReference>
<dbReference type="PROSITE" id="PS00380">
    <property type="entry name" value="RHODANESE_1"/>
    <property type="match status" value="1"/>
</dbReference>
<dbReference type="PANTHER" id="PTHR43084">
    <property type="entry name" value="PERSULFIDE DIOXYGENASE ETHE1"/>
    <property type="match status" value="1"/>
</dbReference>
<keyword evidence="4" id="KW-1185">Reference proteome</keyword>
<proteinExistence type="predicted"/>
<dbReference type="Pfam" id="PF00753">
    <property type="entry name" value="Lactamase_B"/>
    <property type="match status" value="1"/>
</dbReference>
<dbReference type="GO" id="GO:0004792">
    <property type="term" value="F:thiosulfate-cyanide sulfurtransferase activity"/>
    <property type="evidence" value="ECO:0007669"/>
    <property type="project" value="InterPro"/>
</dbReference>
<dbReference type="InterPro" id="IPR036866">
    <property type="entry name" value="RibonucZ/Hydroxyglut_hydro"/>
</dbReference>
<dbReference type="AlphaFoldDB" id="W9GRZ8"/>
<dbReference type="PANTHER" id="PTHR43084:SF1">
    <property type="entry name" value="PERSULFIDE DIOXYGENASE ETHE1, MITOCHONDRIAL"/>
    <property type="match status" value="1"/>
</dbReference>
<keyword evidence="1" id="KW-0479">Metal-binding</keyword>
<feature type="domain" description="Rhodanese" evidence="2">
    <location>
        <begin position="364"/>
        <end position="434"/>
    </location>
</feature>
<dbReference type="InterPro" id="IPR036873">
    <property type="entry name" value="Rhodanese-like_dom_sf"/>
</dbReference>
<dbReference type="OrthoDB" id="3196337at2"/>
<dbReference type="GO" id="GO:0050313">
    <property type="term" value="F:sulfur dioxygenase activity"/>
    <property type="evidence" value="ECO:0007669"/>
    <property type="project" value="InterPro"/>
</dbReference>
<dbReference type="CDD" id="cd07724">
    <property type="entry name" value="POD-like_MBL-fold"/>
    <property type="match status" value="1"/>
</dbReference>
<dbReference type="Pfam" id="PF00581">
    <property type="entry name" value="Rhodanese"/>
    <property type="match status" value="1"/>
</dbReference>
<organism evidence="3 4">
    <name type="scientific">Intrasporangium chromatireducens Q5-1</name>
    <dbReference type="NCBI Taxonomy" id="584657"/>
    <lineage>
        <taxon>Bacteria</taxon>
        <taxon>Bacillati</taxon>
        <taxon>Actinomycetota</taxon>
        <taxon>Actinomycetes</taxon>
        <taxon>Micrococcales</taxon>
        <taxon>Intrasporangiaceae</taxon>
        <taxon>Intrasporangium</taxon>
    </lineage>
</organism>
<gene>
    <name evidence="3" type="ORF">N864_19830</name>
</gene>
<dbReference type="Gene3D" id="3.40.250.10">
    <property type="entry name" value="Rhodanese-like domain"/>
    <property type="match status" value="2"/>
</dbReference>
<dbReference type="RefSeq" id="WP_034715001.1">
    <property type="nucleotide sequence ID" value="NZ_AWQS01000038.1"/>
</dbReference>